<proteinExistence type="predicted"/>
<sequence>MSITSGAIVENVNGMIGKQGGAVGSVYVDGPDSNWTCEGDLFIGEFGSGSLLVTNGASVLSADGYIGKSSLSVSKVEIDGSGSNWSTSECLYIGGTGSGHLSITRGSTVNTSLFGYIGYELGSSGQVVVSGKGSSWAVGPIYVGRRGDGLLRVTDGAVVTNTDGLIGMRWDTTSEVLVDGEGSTWISSRDVEIRYGALAITRGGLVQVEGELSFFEYATPRGFLNLSTGGQLALFGEAGDSMADFLDLVEGTDAIRYWSFELGDWAPITDAVAGDDYTLEYLTTGDLAGYTVLTVGTMPVAGDFNGDGLVDLADYTVWRDHLGAEDETAIGFAGDGLAGVDVGDYQVWKANFATGDAGEIPPAAVPEPSTAVLAAVALLLGARAWRRGGC</sequence>
<gene>
    <name evidence="1" type="ORF">Pan181_11540</name>
</gene>
<reference evidence="1 2" key="1">
    <citation type="submission" date="2019-02" db="EMBL/GenBank/DDBJ databases">
        <title>Deep-cultivation of Planctomycetes and their phenomic and genomic characterization uncovers novel biology.</title>
        <authorList>
            <person name="Wiegand S."/>
            <person name="Jogler M."/>
            <person name="Boedeker C."/>
            <person name="Pinto D."/>
            <person name="Vollmers J."/>
            <person name="Rivas-Marin E."/>
            <person name="Kohn T."/>
            <person name="Peeters S.H."/>
            <person name="Heuer A."/>
            <person name="Rast P."/>
            <person name="Oberbeckmann S."/>
            <person name="Bunk B."/>
            <person name="Jeske O."/>
            <person name="Meyerdierks A."/>
            <person name="Storesund J.E."/>
            <person name="Kallscheuer N."/>
            <person name="Luecker S."/>
            <person name="Lage O.M."/>
            <person name="Pohl T."/>
            <person name="Merkel B.J."/>
            <person name="Hornburger P."/>
            <person name="Mueller R.-W."/>
            <person name="Bruemmer F."/>
            <person name="Labrenz M."/>
            <person name="Spormann A.M."/>
            <person name="Op den Camp H."/>
            <person name="Overmann J."/>
            <person name="Amann R."/>
            <person name="Jetten M.S.M."/>
            <person name="Mascher T."/>
            <person name="Medema M.H."/>
            <person name="Devos D.P."/>
            <person name="Kaster A.-K."/>
            <person name="Ovreas L."/>
            <person name="Rohde M."/>
            <person name="Galperin M.Y."/>
            <person name="Jogler C."/>
        </authorList>
    </citation>
    <scope>NUCLEOTIDE SEQUENCE [LARGE SCALE GENOMIC DNA]</scope>
    <source>
        <strain evidence="1 2">Pan181</strain>
    </source>
</reference>
<organism evidence="1 2">
    <name type="scientific">Aeoliella mucimassa</name>
    <dbReference type="NCBI Taxonomy" id="2527972"/>
    <lineage>
        <taxon>Bacteria</taxon>
        <taxon>Pseudomonadati</taxon>
        <taxon>Planctomycetota</taxon>
        <taxon>Planctomycetia</taxon>
        <taxon>Pirellulales</taxon>
        <taxon>Lacipirellulaceae</taxon>
        <taxon>Aeoliella</taxon>
    </lineage>
</organism>
<dbReference type="NCBIfam" id="TIGR04393">
    <property type="entry name" value="rpt_T5SS_PEPC"/>
    <property type="match status" value="3"/>
</dbReference>
<dbReference type="KEGG" id="amuc:Pan181_11540"/>
<dbReference type="AlphaFoldDB" id="A0A518AJQ6"/>
<evidence type="ECO:0000313" key="1">
    <source>
        <dbReference type="EMBL" id="QDU54969.1"/>
    </source>
</evidence>
<dbReference type="PROSITE" id="PS00018">
    <property type="entry name" value="EF_HAND_1"/>
    <property type="match status" value="1"/>
</dbReference>
<dbReference type="Proteomes" id="UP000315750">
    <property type="component" value="Chromosome"/>
</dbReference>
<protein>
    <recommendedName>
        <fullName evidence="3">Lipoprotein</fullName>
    </recommendedName>
</protein>
<dbReference type="EMBL" id="CP036278">
    <property type="protein sequence ID" value="QDU54969.1"/>
    <property type="molecule type" value="Genomic_DNA"/>
</dbReference>
<evidence type="ECO:0008006" key="3">
    <source>
        <dbReference type="Google" id="ProtNLM"/>
    </source>
</evidence>
<dbReference type="InterPro" id="IPR018247">
    <property type="entry name" value="EF_Hand_1_Ca_BS"/>
</dbReference>
<accession>A0A518AJQ6</accession>
<dbReference type="InterPro" id="IPR030895">
    <property type="entry name" value="T5SS_PEPC_rpt"/>
</dbReference>
<keyword evidence="2" id="KW-1185">Reference proteome</keyword>
<evidence type="ECO:0000313" key="2">
    <source>
        <dbReference type="Proteomes" id="UP000315750"/>
    </source>
</evidence>
<name>A0A518AJQ6_9BACT</name>